<evidence type="ECO:0000313" key="1">
    <source>
        <dbReference type="EMBL" id="JAT02340.1"/>
    </source>
</evidence>
<gene>
    <name evidence="1" type="ORF">g.31113</name>
</gene>
<sequence length="224" mass="25091">VSRDGTEPIIHVGGILLSSIRFIINMGNSDTKLNFRKAVVQLTSKTQPIDASDDSFWDQFWSENVTNVQDVFTLVPAPEIRALREEAPSNLATLCYKAVEKLVKAVDSSCRTQHEQQTVLNCVRLLTRVLPYIFEDPEWRGFFWSSLPDQSQGEDREESLPLAHSLLNAVCDLLFCPDFTVAANKKSGPDKAEDLQAIDSCEYIWEAGVGFAHSPTRYQTHDAA</sequence>
<dbReference type="PANTHER" id="PTHR21575">
    <property type="entry name" value="PROTEIN HID1"/>
    <property type="match status" value="1"/>
</dbReference>
<dbReference type="AlphaFoldDB" id="A0A1B6JT58"/>
<dbReference type="InterPro" id="IPR026705">
    <property type="entry name" value="Hid-1/Ecm30"/>
</dbReference>
<feature type="non-terminal residue" evidence="1">
    <location>
        <position position="224"/>
    </location>
</feature>
<dbReference type="EMBL" id="GECU01005367">
    <property type="protein sequence ID" value="JAT02340.1"/>
    <property type="molecule type" value="Transcribed_RNA"/>
</dbReference>
<dbReference type="Pfam" id="PF12722">
    <property type="entry name" value="Hid1"/>
    <property type="match status" value="1"/>
</dbReference>
<protein>
    <submittedName>
        <fullName evidence="1">Uncharacterized protein</fullName>
    </submittedName>
</protein>
<reference evidence="1" key="1">
    <citation type="submission" date="2015-11" db="EMBL/GenBank/DDBJ databases">
        <title>De novo transcriptome assembly of four potential Pierce s Disease insect vectors from Arizona vineyards.</title>
        <authorList>
            <person name="Tassone E.E."/>
        </authorList>
    </citation>
    <scope>NUCLEOTIDE SEQUENCE</scope>
</reference>
<feature type="non-terminal residue" evidence="1">
    <location>
        <position position="1"/>
    </location>
</feature>
<name>A0A1B6JT58_9HEMI</name>
<dbReference type="GO" id="GO:0000138">
    <property type="term" value="C:Golgi trans cisterna"/>
    <property type="evidence" value="ECO:0007669"/>
    <property type="project" value="TreeGrafter"/>
</dbReference>
<accession>A0A1B6JT58</accession>
<dbReference type="GO" id="GO:0005797">
    <property type="term" value="C:Golgi medial cisterna"/>
    <property type="evidence" value="ECO:0007669"/>
    <property type="project" value="TreeGrafter"/>
</dbReference>
<dbReference type="PANTHER" id="PTHR21575:SF12">
    <property type="entry name" value="PROTEIN HID1"/>
    <property type="match status" value="1"/>
</dbReference>
<proteinExistence type="predicted"/>
<organism evidence="1">
    <name type="scientific">Homalodisca liturata</name>
    <dbReference type="NCBI Taxonomy" id="320908"/>
    <lineage>
        <taxon>Eukaryota</taxon>
        <taxon>Metazoa</taxon>
        <taxon>Ecdysozoa</taxon>
        <taxon>Arthropoda</taxon>
        <taxon>Hexapoda</taxon>
        <taxon>Insecta</taxon>
        <taxon>Pterygota</taxon>
        <taxon>Neoptera</taxon>
        <taxon>Paraneoptera</taxon>
        <taxon>Hemiptera</taxon>
        <taxon>Auchenorrhyncha</taxon>
        <taxon>Membracoidea</taxon>
        <taxon>Cicadellidae</taxon>
        <taxon>Cicadellinae</taxon>
        <taxon>Proconiini</taxon>
        <taxon>Homalodisca</taxon>
    </lineage>
</organism>
<dbReference type="GO" id="GO:0016020">
    <property type="term" value="C:membrane"/>
    <property type="evidence" value="ECO:0007669"/>
    <property type="project" value="TreeGrafter"/>
</dbReference>